<proteinExistence type="inferred from homology"/>
<evidence type="ECO:0000256" key="2">
    <source>
        <dbReference type="ARBA" id="ARBA00023180"/>
    </source>
</evidence>
<dbReference type="PANTHER" id="PTHR24252:SF27">
    <property type="entry name" value="TRANSMEMBRANE PROTEASE SERINE 3-LIKE"/>
    <property type="match status" value="1"/>
</dbReference>
<dbReference type="SUPFAM" id="SSF50494">
    <property type="entry name" value="Trypsin-like serine proteases"/>
    <property type="match status" value="1"/>
</dbReference>
<dbReference type="AlphaFoldDB" id="A0A8W7P5M4"/>
<dbReference type="GO" id="GO:0006508">
    <property type="term" value="P:proteolysis"/>
    <property type="evidence" value="ECO:0007669"/>
    <property type="project" value="InterPro"/>
</dbReference>
<evidence type="ECO:0000256" key="3">
    <source>
        <dbReference type="ARBA" id="ARBA00024195"/>
    </source>
</evidence>
<accession>A0A8W7P5M4</accession>
<feature type="domain" description="Peptidase S1" evidence="4">
    <location>
        <begin position="72"/>
        <end position="159"/>
    </location>
</feature>
<dbReference type="InterPro" id="IPR001254">
    <property type="entry name" value="Trypsin_dom"/>
</dbReference>
<keyword evidence="2" id="KW-0325">Glycoprotein</keyword>
<evidence type="ECO:0000256" key="1">
    <source>
        <dbReference type="ARBA" id="ARBA00023157"/>
    </source>
</evidence>
<evidence type="ECO:0000313" key="5">
    <source>
        <dbReference type="EnsemblMetazoa" id="ACOM026343-PA.1"/>
    </source>
</evidence>
<dbReference type="PANTHER" id="PTHR24252">
    <property type="entry name" value="ACROSIN-RELATED"/>
    <property type="match status" value="1"/>
</dbReference>
<comment type="similarity">
    <text evidence="3">Belongs to the peptidase S1 family. CLIP subfamily.</text>
</comment>
<dbReference type="PROSITE" id="PS50240">
    <property type="entry name" value="TRYPSIN_DOM"/>
    <property type="match status" value="1"/>
</dbReference>
<name>A0A8W7P5M4_ANOCL</name>
<dbReference type="GO" id="GO:0004252">
    <property type="term" value="F:serine-type endopeptidase activity"/>
    <property type="evidence" value="ECO:0007669"/>
    <property type="project" value="InterPro"/>
</dbReference>
<protein>
    <recommendedName>
        <fullName evidence="4">Peptidase S1 domain-containing protein</fullName>
    </recommendedName>
</protein>
<reference evidence="5" key="1">
    <citation type="submission" date="2022-08" db="UniProtKB">
        <authorList>
            <consortium name="EnsemblMetazoa"/>
        </authorList>
    </citation>
    <scope>IDENTIFICATION</scope>
</reference>
<dbReference type="InterPro" id="IPR043504">
    <property type="entry name" value="Peptidase_S1_PA_chymotrypsin"/>
</dbReference>
<dbReference type="Proteomes" id="UP000075882">
    <property type="component" value="Unassembled WGS sequence"/>
</dbReference>
<dbReference type="InterPro" id="IPR009003">
    <property type="entry name" value="Peptidase_S1_PA"/>
</dbReference>
<dbReference type="Gene3D" id="2.40.10.10">
    <property type="entry name" value="Trypsin-like serine proteases"/>
    <property type="match status" value="1"/>
</dbReference>
<dbReference type="VEuPathDB" id="VectorBase:ACON2_032630"/>
<dbReference type="Pfam" id="PF00089">
    <property type="entry name" value="Trypsin"/>
    <property type="match status" value="1"/>
</dbReference>
<keyword evidence="1" id="KW-1015">Disulfide bond</keyword>
<evidence type="ECO:0000259" key="4">
    <source>
        <dbReference type="PROSITE" id="PS50240"/>
    </source>
</evidence>
<sequence length="159" mass="17823">MRTGERRRGYNIVGPVGAWAAEDEDNKQTDVAMRDLLRWLLLLSGVLCISSQKIGVNRLVCGRRKVKSVYLIHNGIDARPGHWPWHAVIYQRANGAEEYKCGGSIIDEDTILTSGHCVTVGSRAISPEQLSIEVGRIRLHERTEYTQTHGVRQVIAHPD</sequence>
<organism evidence="5">
    <name type="scientific">Anopheles coluzzii</name>
    <name type="common">African malaria mosquito</name>
    <dbReference type="NCBI Taxonomy" id="1518534"/>
    <lineage>
        <taxon>Eukaryota</taxon>
        <taxon>Metazoa</taxon>
        <taxon>Ecdysozoa</taxon>
        <taxon>Arthropoda</taxon>
        <taxon>Hexapoda</taxon>
        <taxon>Insecta</taxon>
        <taxon>Pterygota</taxon>
        <taxon>Neoptera</taxon>
        <taxon>Endopterygota</taxon>
        <taxon>Diptera</taxon>
        <taxon>Nematocera</taxon>
        <taxon>Culicoidea</taxon>
        <taxon>Culicidae</taxon>
        <taxon>Anophelinae</taxon>
        <taxon>Anopheles</taxon>
    </lineage>
</organism>
<dbReference type="EnsemblMetazoa" id="ACOM026343-RA">
    <property type="protein sequence ID" value="ACOM026343-PA.1"/>
    <property type="gene ID" value="ACOM026343"/>
</dbReference>